<evidence type="ECO:0000313" key="10">
    <source>
        <dbReference type="Proteomes" id="UP000198848"/>
    </source>
</evidence>
<dbReference type="Proteomes" id="UP000198848">
    <property type="component" value="Unassembled WGS sequence"/>
</dbReference>
<keyword evidence="4" id="KW-1003">Cell membrane</keyword>
<feature type="transmembrane region" description="Helical" evidence="8">
    <location>
        <begin position="160"/>
        <end position="181"/>
    </location>
</feature>
<feature type="transmembrane region" description="Helical" evidence="8">
    <location>
        <begin position="104"/>
        <end position="128"/>
    </location>
</feature>
<evidence type="ECO:0000256" key="1">
    <source>
        <dbReference type="ARBA" id="ARBA00004651"/>
    </source>
</evidence>
<name>A0A1H1IQA8_NATTX</name>
<dbReference type="EMBL" id="FNLC01000005">
    <property type="protein sequence ID" value="SDR39884.1"/>
    <property type="molecule type" value="Genomic_DNA"/>
</dbReference>
<keyword evidence="7 8" id="KW-0472">Membrane</keyword>
<dbReference type="Pfam" id="PF03547">
    <property type="entry name" value="Mem_trans"/>
    <property type="match status" value="2"/>
</dbReference>
<keyword evidence="6 8" id="KW-1133">Transmembrane helix</keyword>
<dbReference type="PANTHER" id="PTHR36838:SF3">
    <property type="entry name" value="TRANSPORTER AUXIN EFFLUX CARRIER EC FAMILY"/>
    <property type="match status" value="1"/>
</dbReference>
<feature type="transmembrane region" description="Helical" evidence="8">
    <location>
        <begin position="134"/>
        <end position="153"/>
    </location>
</feature>
<feature type="transmembrane region" description="Helical" evidence="8">
    <location>
        <begin position="234"/>
        <end position="257"/>
    </location>
</feature>
<evidence type="ECO:0000256" key="4">
    <source>
        <dbReference type="ARBA" id="ARBA00022475"/>
    </source>
</evidence>
<dbReference type="RefSeq" id="WP_090385154.1">
    <property type="nucleotide sequence ID" value="NZ_FNLC01000005.1"/>
</dbReference>
<evidence type="ECO:0000256" key="3">
    <source>
        <dbReference type="ARBA" id="ARBA00022448"/>
    </source>
</evidence>
<feature type="transmembrane region" description="Helical" evidence="8">
    <location>
        <begin position="63"/>
        <end position="83"/>
    </location>
</feature>
<evidence type="ECO:0000256" key="2">
    <source>
        <dbReference type="ARBA" id="ARBA00010145"/>
    </source>
</evidence>
<dbReference type="PANTHER" id="PTHR36838">
    <property type="entry name" value="AUXIN EFFLUX CARRIER FAMILY PROTEIN"/>
    <property type="match status" value="1"/>
</dbReference>
<feature type="transmembrane region" description="Helical" evidence="8">
    <location>
        <begin position="277"/>
        <end position="301"/>
    </location>
</feature>
<keyword evidence="10" id="KW-1185">Reference proteome</keyword>
<evidence type="ECO:0000256" key="6">
    <source>
        <dbReference type="ARBA" id="ARBA00022989"/>
    </source>
</evidence>
<evidence type="ECO:0000256" key="7">
    <source>
        <dbReference type="ARBA" id="ARBA00023136"/>
    </source>
</evidence>
<protein>
    <recommendedName>
        <fullName evidence="11">Malonate transporter</fullName>
    </recommendedName>
</protein>
<keyword evidence="5 8" id="KW-0812">Transmembrane</keyword>
<sequence>MEVVGRLVAMLALLLAGTALRRGGVLGAERTARLNALAYYVALPAVVFVSTYDQSADELLSRALLVGLIVVMLGTAGIAWVVHRNRSSRPRRSVAVVQSYHSNLGYLGLPLVAATFDSGIAAIASVIYGVLSLIQLPLTIGIFSLLGSTSTSIRGEVRRLLTDPVLGALAVGLVVGAVGLVPPSPAIVGLDAIGTLALPLALICVGSSLRLGSSSLDVGATGSVMALKVGCMPALAWIVFSTLAVDHAVFAASIVMLGTPTSVSTYLFAQEFGGDAAFASVNVFVTTLVSIVTLSLLVVLVG</sequence>
<reference evidence="10" key="1">
    <citation type="submission" date="2016-10" db="EMBL/GenBank/DDBJ databases">
        <authorList>
            <person name="Varghese N."/>
            <person name="Submissions S."/>
        </authorList>
    </citation>
    <scope>NUCLEOTIDE SEQUENCE [LARGE SCALE GENOMIC DNA]</scope>
    <source>
        <strain evidence="10">DSM 24767</strain>
    </source>
</reference>
<evidence type="ECO:0008006" key="11">
    <source>
        <dbReference type="Google" id="ProtNLM"/>
    </source>
</evidence>
<comment type="similarity">
    <text evidence="2">Belongs to the auxin efflux carrier (TC 2.A.69) family.</text>
</comment>
<evidence type="ECO:0000313" key="9">
    <source>
        <dbReference type="EMBL" id="SDR39884.1"/>
    </source>
</evidence>
<comment type="subcellular location">
    <subcellularLocation>
        <location evidence="1">Cell membrane</location>
        <topology evidence="1">Multi-pass membrane protein</topology>
    </subcellularLocation>
</comment>
<gene>
    <name evidence="9" type="ORF">SAMN04489842_3719</name>
</gene>
<evidence type="ECO:0000256" key="5">
    <source>
        <dbReference type="ARBA" id="ARBA00022692"/>
    </source>
</evidence>
<dbReference type="InterPro" id="IPR004776">
    <property type="entry name" value="Mem_transp_PIN-like"/>
</dbReference>
<dbReference type="GO" id="GO:0005886">
    <property type="term" value="C:plasma membrane"/>
    <property type="evidence" value="ECO:0007669"/>
    <property type="project" value="UniProtKB-SubCell"/>
</dbReference>
<proteinExistence type="inferred from homology"/>
<dbReference type="Gene3D" id="1.20.1530.20">
    <property type="match status" value="1"/>
</dbReference>
<evidence type="ECO:0000256" key="8">
    <source>
        <dbReference type="SAM" id="Phobius"/>
    </source>
</evidence>
<organism evidence="9 10">
    <name type="scientific">Natronobacterium texcoconense</name>
    <dbReference type="NCBI Taxonomy" id="1095778"/>
    <lineage>
        <taxon>Archaea</taxon>
        <taxon>Methanobacteriati</taxon>
        <taxon>Methanobacteriota</taxon>
        <taxon>Stenosarchaea group</taxon>
        <taxon>Halobacteria</taxon>
        <taxon>Halobacteriales</taxon>
        <taxon>Natrialbaceae</taxon>
        <taxon>Natronobacterium</taxon>
    </lineage>
</organism>
<dbReference type="GO" id="GO:0055085">
    <property type="term" value="P:transmembrane transport"/>
    <property type="evidence" value="ECO:0007669"/>
    <property type="project" value="InterPro"/>
</dbReference>
<dbReference type="AlphaFoldDB" id="A0A1H1IQA8"/>
<accession>A0A1H1IQA8</accession>
<keyword evidence="3" id="KW-0813">Transport</keyword>
<dbReference type="STRING" id="1095778.SAMN04489842_3719"/>
<feature type="transmembrane region" description="Helical" evidence="8">
    <location>
        <begin position="193"/>
        <end position="213"/>
    </location>
</feature>
<dbReference type="InterPro" id="IPR038770">
    <property type="entry name" value="Na+/solute_symporter_sf"/>
</dbReference>
<dbReference type="OrthoDB" id="270046at2157"/>